<keyword evidence="3" id="KW-1185">Reference proteome</keyword>
<sequence>MERKKAATSKDQESMSQQRRTALAIVEGSQPHGHARRPGTCETAAAGVKIYPKSLGMPAQDNDAAQRALNFMRNTFRSFYISVHEIIEDVNARKVCLWVICTGTHSLRTLDQRIRLEHGIQRSRYQSRSLEGICGWHPRPKPSSPRSWPKNWDESMSDRPSNRTLYQIFQGSFKPYIRWALDGHIYVLVGVAELVAKLLPS</sequence>
<feature type="region of interest" description="Disordered" evidence="1">
    <location>
        <begin position="1"/>
        <end position="21"/>
    </location>
</feature>
<evidence type="ECO:0000313" key="2">
    <source>
        <dbReference type="EMBL" id="KAF4305634.1"/>
    </source>
</evidence>
<reference evidence="2" key="1">
    <citation type="submission" date="2020-04" db="EMBL/GenBank/DDBJ databases">
        <title>Genome Assembly and Annotation of Botryosphaeria dothidea sdau 11-99, a Latent Pathogen of Apple Fruit Ring Rot in China.</title>
        <authorList>
            <person name="Yu C."/>
            <person name="Diao Y."/>
            <person name="Lu Q."/>
            <person name="Zhao J."/>
            <person name="Cui S."/>
            <person name="Peng C."/>
            <person name="He B."/>
            <person name="Liu H."/>
        </authorList>
    </citation>
    <scope>NUCLEOTIDE SEQUENCE [LARGE SCALE GENOMIC DNA]</scope>
    <source>
        <strain evidence="2">Sdau11-99</strain>
    </source>
</reference>
<evidence type="ECO:0000313" key="3">
    <source>
        <dbReference type="Proteomes" id="UP000572817"/>
    </source>
</evidence>
<evidence type="ECO:0000256" key="1">
    <source>
        <dbReference type="SAM" id="MobiDB-lite"/>
    </source>
</evidence>
<organism evidence="2 3">
    <name type="scientific">Botryosphaeria dothidea</name>
    <dbReference type="NCBI Taxonomy" id="55169"/>
    <lineage>
        <taxon>Eukaryota</taxon>
        <taxon>Fungi</taxon>
        <taxon>Dikarya</taxon>
        <taxon>Ascomycota</taxon>
        <taxon>Pezizomycotina</taxon>
        <taxon>Dothideomycetes</taxon>
        <taxon>Dothideomycetes incertae sedis</taxon>
        <taxon>Botryosphaeriales</taxon>
        <taxon>Botryosphaeriaceae</taxon>
        <taxon>Botryosphaeria</taxon>
    </lineage>
</organism>
<comment type="caution">
    <text evidence="2">The sequence shown here is derived from an EMBL/GenBank/DDBJ whole genome shotgun (WGS) entry which is preliminary data.</text>
</comment>
<dbReference type="AlphaFoldDB" id="A0A8H4N004"/>
<protein>
    <submittedName>
        <fullName evidence="2">Cytochrome p450</fullName>
    </submittedName>
</protein>
<dbReference type="OrthoDB" id="3758478at2759"/>
<name>A0A8H4N004_9PEZI</name>
<accession>A0A8H4N004</accession>
<feature type="compositionally biased region" description="Basic and acidic residues" evidence="1">
    <location>
        <begin position="1"/>
        <end position="13"/>
    </location>
</feature>
<dbReference type="Proteomes" id="UP000572817">
    <property type="component" value="Unassembled WGS sequence"/>
</dbReference>
<gene>
    <name evidence="2" type="ORF">GTA08_BOTSDO06195</name>
</gene>
<proteinExistence type="predicted"/>
<feature type="region of interest" description="Disordered" evidence="1">
    <location>
        <begin position="138"/>
        <end position="159"/>
    </location>
</feature>
<dbReference type="EMBL" id="WWBZ02000040">
    <property type="protein sequence ID" value="KAF4305634.1"/>
    <property type="molecule type" value="Genomic_DNA"/>
</dbReference>